<dbReference type="EMBL" id="CP000750">
    <property type="protein sequence ID" value="ABS04297.1"/>
    <property type="molecule type" value="Genomic_DNA"/>
</dbReference>
<organism evidence="2 3">
    <name type="scientific">Kineococcus radiotolerans (strain ATCC BAA-149 / DSM 14245 / SRS30216)</name>
    <dbReference type="NCBI Taxonomy" id="266940"/>
    <lineage>
        <taxon>Bacteria</taxon>
        <taxon>Bacillati</taxon>
        <taxon>Actinomycetota</taxon>
        <taxon>Actinomycetes</taxon>
        <taxon>Kineosporiales</taxon>
        <taxon>Kineosporiaceae</taxon>
        <taxon>Kineococcus</taxon>
    </lineage>
</organism>
<protein>
    <submittedName>
        <fullName evidence="2">Uncharacterized protein</fullName>
    </submittedName>
</protein>
<accession>A6WBV8</accession>
<evidence type="ECO:0000313" key="3">
    <source>
        <dbReference type="Proteomes" id="UP000001116"/>
    </source>
</evidence>
<feature type="region of interest" description="Disordered" evidence="1">
    <location>
        <begin position="49"/>
        <end position="98"/>
    </location>
</feature>
<dbReference type="HOGENOM" id="CLU_2330012_0_0_11"/>
<dbReference type="AlphaFoldDB" id="A6WBV8"/>
<feature type="region of interest" description="Disordered" evidence="1">
    <location>
        <begin position="1"/>
        <end position="37"/>
    </location>
</feature>
<sequence length="98" mass="10909">MRADAATSHRRSPVRQSHVEDTISSSRRRGDPIGVQVLHRPHVGVLRVLDPPHLIEQAHPPAQDQPRMRGTPERSLQARVGSPPRLSPVSRCKPSPRT</sequence>
<name>A6WBV8_KINRD</name>
<reference evidence="3" key="1">
    <citation type="journal article" date="2008" name="PLoS ONE">
        <title>Survival in nuclear waste, extreme resistance, and potential applications gleaned from the genome sequence of Kineococcus radiotolerans SRS30216.</title>
        <authorList>
            <person name="Bagwell C.E."/>
            <person name="Bhat S."/>
            <person name="Hawkins G.M."/>
            <person name="Smith B.W."/>
            <person name="Biswas T."/>
            <person name="Hoover T.R."/>
            <person name="Saunders E."/>
            <person name="Han C.S."/>
            <person name="Tsodikov O.V."/>
            <person name="Shimkets L.J."/>
        </authorList>
    </citation>
    <scope>NUCLEOTIDE SEQUENCE [LARGE SCALE GENOMIC DNA]</scope>
    <source>
        <strain evidence="3">ATCC BAA-149 / DSM 14245 / SRS30216</strain>
    </source>
</reference>
<evidence type="ECO:0000256" key="1">
    <source>
        <dbReference type="SAM" id="MobiDB-lite"/>
    </source>
</evidence>
<evidence type="ECO:0000313" key="2">
    <source>
        <dbReference type="EMBL" id="ABS04297.1"/>
    </source>
</evidence>
<proteinExistence type="predicted"/>
<dbReference type="KEGG" id="kra:Krad_2829"/>
<gene>
    <name evidence="2" type="ordered locus">Krad_2829</name>
</gene>
<dbReference type="Proteomes" id="UP000001116">
    <property type="component" value="Chromosome"/>
</dbReference>
<keyword evidence="3" id="KW-1185">Reference proteome</keyword>